<dbReference type="AlphaFoldDB" id="A0AAP0E5Z9"/>
<name>A0AAP0E5Z9_9MAGN</name>
<gene>
    <name evidence="1" type="ORF">Syun_029749</name>
</gene>
<evidence type="ECO:0000313" key="1">
    <source>
        <dbReference type="EMBL" id="KAK9087355.1"/>
    </source>
</evidence>
<comment type="caution">
    <text evidence="1">The sequence shown here is derived from an EMBL/GenBank/DDBJ whole genome shotgun (WGS) entry which is preliminary data.</text>
</comment>
<keyword evidence="2" id="KW-1185">Reference proteome</keyword>
<evidence type="ECO:0000313" key="2">
    <source>
        <dbReference type="Proteomes" id="UP001420932"/>
    </source>
</evidence>
<reference evidence="1 2" key="1">
    <citation type="submission" date="2024-01" db="EMBL/GenBank/DDBJ databases">
        <title>Genome assemblies of Stephania.</title>
        <authorList>
            <person name="Yang L."/>
        </authorList>
    </citation>
    <scope>NUCLEOTIDE SEQUENCE [LARGE SCALE GENOMIC DNA]</scope>
    <source>
        <strain evidence="1">YNDBR</strain>
        <tissue evidence="1">Leaf</tissue>
    </source>
</reference>
<dbReference type="Proteomes" id="UP001420932">
    <property type="component" value="Unassembled WGS sequence"/>
</dbReference>
<sequence>MMVETFLKAHWPAKSHTSSYLHSTHLSPSFDIHGLGLQLAYHQPYEIAAIYPLLFFFFPASSAPCLFSKVSHITLADF</sequence>
<proteinExistence type="predicted"/>
<accession>A0AAP0E5Z9</accession>
<organism evidence="1 2">
    <name type="scientific">Stephania yunnanensis</name>
    <dbReference type="NCBI Taxonomy" id="152371"/>
    <lineage>
        <taxon>Eukaryota</taxon>
        <taxon>Viridiplantae</taxon>
        <taxon>Streptophyta</taxon>
        <taxon>Embryophyta</taxon>
        <taxon>Tracheophyta</taxon>
        <taxon>Spermatophyta</taxon>
        <taxon>Magnoliopsida</taxon>
        <taxon>Ranunculales</taxon>
        <taxon>Menispermaceae</taxon>
        <taxon>Menispermoideae</taxon>
        <taxon>Cissampelideae</taxon>
        <taxon>Stephania</taxon>
    </lineage>
</organism>
<protein>
    <submittedName>
        <fullName evidence="1">Uncharacterized protein</fullName>
    </submittedName>
</protein>
<dbReference type="EMBL" id="JBBNAF010000013">
    <property type="protein sequence ID" value="KAK9087355.1"/>
    <property type="molecule type" value="Genomic_DNA"/>
</dbReference>